<dbReference type="EMBL" id="QEOB01000003">
    <property type="protein sequence ID" value="PVX85611.1"/>
    <property type="molecule type" value="Genomic_DNA"/>
</dbReference>
<dbReference type="PANTHER" id="PTHR30607">
    <property type="entry name" value="POTASSIUM-TRANSPORTING ATPASE A CHAIN"/>
    <property type="match status" value="1"/>
</dbReference>
<comment type="caution">
    <text evidence="10">The sequence shown here is derived from an EMBL/GenBank/DDBJ whole genome shotgun (WGS) entry which is preliminary data.</text>
</comment>
<proteinExistence type="predicted"/>
<evidence type="ECO:0000256" key="6">
    <source>
        <dbReference type="ARBA" id="ARBA00022989"/>
    </source>
</evidence>
<evidence type="ECO:0000256" key="3">
    <source>
        <dbReference type="ARBA" id="ARBA00022538"/>
    </source>
</evidence>
<feature type="transmembrane region" description="Helical" evidence="9">
    <location>
        <begin position="25"/>
        <end position="46"/>
    </location>
</feature>
<keyword evidence="1" id="KW-0813">Transport</keyword>
<keyword evidence="5" id="KW-0630">Potassium</keyword>
<keyword evidence="2" id="KW-1003">Cell membrane</keyword>
<keyword evidence="8 9" id="KW-0472">Membrane</keyword>
<dbReference type="Proteomes" id="UP000245712">
    <property type="component" value="Unassembled WGS sequence"/>
</dbReference>
<evidence type="ECO:0000256" key="2">
    <source>
        <dbReference type="ARBA" id="ARBA00022475"/>
    </source>
</evidence>
<reference evidence="10 11" key="1">
    <citation type="submission" date="2018-05" db="EMBL/GenBank/DDBJ databases">
        <title>Genomic Encyclopedia of Type Strains, Phase IV (KMG-V): Genome sequencing to study the core and pangenomes of soil and plant-associated prokaryotes.</title>
        <authorList>
            <person name="Whitman W."/>
        </authorList>
    </citation>
    <scope>NUCLEOTIDE SEQUENCE [LARGE SCALE GENOMIC DNA]</scope>
    <source>
        <strain evidence="10 11">SCZa-39</strain>
    </source>
</reference>
<organism evidence="10 11">
    <name type="scientific">Paraburkholderia unamae</name>
    <dbReference type="NCBI Taxonomy" id="219649"/>
    <lineage>
        <taxon>Bacteria</taxon>
        <taxon>Pseudomonadati</taxon>
        <taxon>Pseudomonadota</taxon>
        <taxon>Betaproteobacteria</taxon>
        <taxon>Burkholderiales</taxon>
        <taxon>Burkholderiaceae</taxon>
        <taxon>Paraburkholderia</taxon>
    </lineage>
</organism>
<dbReference type="Pfam" id="PF03814">
    <property type="entry name" value="KdpA"/>
    <property type="match status" value="1"/>
</dbReference>
<evidence type="ECO:0000313" key="11">
    <source>
        <dbReference type="Proteomes" id="UP000245712"/>
    </source>
</evidence>
<evidence type="ECO:0000256" key="9">
    <source>
        <dbReference type="SAM" id="Phobius"/>
    </source>
</evidence>
<evidence type="ECO:0000256" key="4">
    <source>
        <dbReference type="ARBA" id="ARBA00022692"/>
    </source>
</evidence>
<keyword evidence="11" id="KW-1185">Reference proteome</keyword>
<name>A0ABX5KS51_9BURK</name>
<keyword evidence="4 9" id="KW-0812">Transmembrane</keyword>
<evidence type="ECO:0000256" key="7">
    <source>
        <dbReference type="ARBA" id="ARBA00023065"/>
    </source>
</evidence>
<accession>A0ABX5KS51</accession>
<protein>
    <submittedName>
        <fullName evidence="10">Potassium-transporting ATPase A subunit</fullName>
    </submittedName>
</protein>
<evidence type="ECO:0000256" key="5">
    <source>
        <dbReference type="ARBA" id="ARBA00022958"/>
    </source>
</evidence>
<evidence type="ECO:0000313" key="10">
    <source>
        <dbReference type="EMBL" id="PVX85611.1"/>
    </source>
</evidence>
<dbReference type="PANTHER" id="PTHR30607:SF2">
    <property type="entry name" value="POTASSIUM-TRANSPORTING ATPASE POTASSIUM-BINDING SUBUNIT"/>
    <property type="match status" value="1"/>
</dbReference>
<keyword evidence="6 9" id="KW-1133">Transmembrane helix</keyword>
<gene>
    <name evidence="10" type="ORF">C7402_103188</name>
</gene>
<evidence type="ECO:0000256" key="8">
    <source>
        <dbReference type="ARBA" id="ARBA00023136"/>
    </source>
</evidence>
<keyword evidence="7" id="KW-0406">Ion transport</keyword>
<evidence type="ECO:0000256" key="1">
    <source>
        <dbReference type="ARBA" id="ARBA00022448"/>
    </source>
</evidence>
<dbReference type="InterPro" id="IPR004623">
    <property type="entry name" value="KdpA"/>
</dbReference>
<keyword evidence="3" id="KW-0633">Potassium transport</keyword>
<sequence>MAAFLVRKKSAPATLGTMRDNTATFGFLLLGTILIVGALLFLPVAALGPLANHLGPIPFGG</sequence>